<reference evidence="1 2" key="1">
    <citation type="journal article" date="2016" name="Int. J. Syst. Evol. Microbiol.">
        <title>Ensifer glycinis sp. nov., an novel rhizobial species associated with Glycine spp.</title>
        <authorList>
            <person name="Yan H."/>
            <person name="Yan J."/>
            <person name="Sui X.H."/>
            <person name="Wang E.T."/>
            <person name="Chen W.X."/>
            <person name="Zhang X.X."/>
            <person name="Chen W.F."/>
        </authorList>
    </citation>
    <scope>NUCLEOTIDE SEQUENCE [LARGE SCALE GENOMIC DNA]</scope>
    <source>
        <strain evidence="1 2">CCBAU 23380</strain>
    </source>
</reference>
<dbReference type="STRING" id="1472378.AU381_03905"/>
<organism evidence="1 2">
    <name type="scientific">Sinorhizobium glycinis</name>
    <dbReference type="NCBI Taxonomy" id="1472378"/>
    <lineage>
        <taxon>Bacteria</taxon>
        <taxon>Pseudomonadati</taxon>
        <taxon>Pseudomonadota</taxon>
        <taxon>Alphaproteobacteria</taxon>
        <taxon>Hyphomicrobiales</taxon>
        <taxon>Rhizobiaceae</taxon>
        <taxon>Sinorhizobium/Ensifer group</taxon>
        <taxon>Sinorhizobium</taxon>
    </lineage>
</organism>
<dbReference type="RefSeq" id="WP_064241341.1">
    <property type="nucleotide sequence ID" value="NZ_LPUX01000053.1"/>
</dbReference>
<comment type="caution">
    <text evidence="1">The sequence shown here is derived from an EMBL/GenBank/DDBJ whole genome shotgun (WGS) entry which is preliminary data.</text>
</comment>
<sequence>MEAVASHDLRIQNVLGRLEMIIDNENSRIGVDPKFDIKTSNAHKSRCLYELTMLHRAAAPGEISPSFTSQTRHLRQKLKLNAQKVEAHLEAVRSVVELLKTAAQDADADGIYTEAQFRYSDF</sequence>
<dbReference type="Proteomes" id="UP000094025">
    <property type="component" value="Unassembled WGS sequence"/>
</dbReference>
<dbReference type="AlphaFoldDB" id="A0A178Y0D1"/>
<name>A0A178Y0D1_9HYPH</name>
<proteinExistence type="predicted"/>
<dbReference type="OrthoDB" id="8294122at2"/>
<protein>
    <submittedName>
        <fullName evidence="1">Uncharacterized protein</fullName>
    </submittedName>
</protein>
<evidence type="ECO:0000313" key="1">
    <source>
        <dbReference type="EMBL" id="OAP41038.1"/>
    </source>
</evidence>
<accession>A0A178Y0D1</accession>
<dbReference type="EMBL" id="LPUX01000053">
    <property type="protein sequence ID" value="OAP41038.1"/>
    <property type="molecule type" value="Genomic_DNA"/>
</dbReference>
<evidence type="ECO:0000313" key="2">
    <source>
        <dbReference type="Proteomes" id="UP000094025"/>
    </source>
</evidence>
<keyword evidence="2" id="KW-1185">Reference proteome</keyword>
<gene>
    <name evidence="1" type="ORF">AU381_03905</name>
</gene>